<evidence type="ECO:0000313" key="2">
    <source>
        <dbReference type="EMBL" id="MBW94605.1"/>
    </source>
</evidence>
<organism evidence="2">
    <name type="scientific">Rhizophora mucronata</name>
    <name type="common">Asiatic mangrove</name>
    <dbReference type="NCBI Taxonomy" id="61149"/>
    <lineage>
        <taxon>Eukaryota</taxon>
        <taxon>Viridiplantae</taxon>
        <taxon>Streptophyta</taxon>
        <taxon>Embryophyta</taxon>
        <taxon>Tracheophyta</taxon>
        <taxon>Spermatophyta</taxon>
        <taxon>Magnoliopsida</taxon>
        <taxon>eudicotyledons</taxon>
        <taxon>Gunneridae</taxon>
        <taxon>Pentapetalae</taxon>
        <taxon>rosids</taxon>
        <taxon>fabids</taxon>
        <taxon>Malpighiales</taxon>
        <taxon>Rhizophoraceae</taxon>
        <taxon>Rhizophora</taxon>
    </lineage>
</organism>
<feature type="compositionally biased region" description="Low complexity" evidence="1">
    <location>
        <begin position="48"/>
        <end position="62"/>
    </location>
</feature>
<sequence length="116" mass="12852">MCSPKQGLTPKKPFLNSKRTPALSPSPVLPRPRAPPLPLPPPLPLLPHPNNNPKSFSKAFSSPKPPAPSATHIMMRMVTAVPKNSYKKQNWTMKTRMPPAFMTRTPSRGLGQRRNV</sequence>
<protein>
    <submittedName>
        <fullName evidence="2">Uncharacterized protein</fullName>
    </submittedName>
</protein>
<feature type="compositionally biased region" description="Pro residues" evidence="1">
    <location>
        <begin position="27"/>
        <end position="47"/>
    </location>
</feature>
<feature type="region of interest" description="Disordered" evidence="1">
    <location>
        <begin position="1"/>
        <end position="70"/>
    </location>
</feature>
<dbReference type="EMBL" id="GGEC01014124">
    <property type="protein sequence ID" value="MBW94607.1"/>
    <property type="molecule type" value="Transcribed_RNA"/>
</dbReference>
<dbReference type="EMBL" id="GGEC01014122">
    <property type="protein sequence ID" value="MBW94605.1"/>
    <property type="molecule type" value="Transcribed_RNA"/>
</dbReference>
<accession>A0A2P2JMA7</accession>
<reference evidence="2" key="1">
    <citation type="submission" date="2018-02" db="EMBL/GenBank/DDBJ databases">
        <title>Rhizophora mucronata_Transcriptome.</title>
        <authorList>
            <person name="Meera S.P."/>
            <person name="Sreeshan A."/>
            <person name="Augustine A."/>
        </authorList>
    </citation>
    <scope>NUCLEOTIDE SEQUENCE</scope>
    <source>
        <tissue evidence="2">Leaf</tissue>
    </source>
</reference>
<proteinExistence type="predicted"/>
<feature type="region of interest" description="Disordered" evidence="1">
    <location>
        <begin position="89"/>
        <end position="116"/>
    </location>
</feature>
<evidence type="ECO:0000256" key="1">
    <source>
        <dbReference type="SAM" id="MobiDB-lite"/>
    </source>
</evidence>
<name>A0A2P2JMA7_RHIMU</name>
<dbReference type="AlphaFoldDB" id="A0A2P2JMA7"/>